<dbReference type="EMBL" id="PYGA01000011">
    <property type="protein sequence ID" value="PSK96411.1"/>
    <property type="molecule type" value="Genomic_DNA"/>
</dbReference>
<dbReference type="Gene3D" id="3.40.50.150">
    <property type="entry name" value="Vaccinia Virus protein VP39"/>
    <property type="match status" value="1"/>
</dbReference>
<feature type="transmembrane region" description="Helical" evidence="1">
    <location>
        <begin position="37"/>
        <end position="57"/>
    </location>
</feature>
<dbReference type="GO" id="GO:0032259">
    <property type="term" value="P:methylation"/>
    <property type="evidence" value="ECO:0007669"/>
    <property type="project" value="UniProtKB-KW"/>
</dbReference>
<keyword evidence="2" id="KW-0489">Methyltransferase</keyword>
<evidence type="ECO:0000313" key="3">
    <source>
        <dbReference type="Proteomes" id="UP000240542"/>
    </source>
</evidence>
<dbReference type="GO" id="GO:0008168">
    <property type="term" value="F:methyltransferase activity"/>
    <property type="evidence" value="ECO:0007669"/>
    <property type="project" value="UniProtKB-KW"/>
</dbReference>
<accession>A0A2P8DGT0</accession>
<dbReference type="Proteomes" id="UP000240542">
    <property type="component" value="Unassembled WGS sequence"/>
</dbReference>
<dbReference type="RefSeq" id="WP_106583819.1">
    <property type="nucleotide sequence ID" value="NZ_PYGA01000011.1"/>
</dbReference>
<dbReference type="Pfam" id="PF13578">
    <property type="entry name" value="Methyltransf_24"/>
    <property type="match status" value="1"/>
</dbReference>
<gene>
    <name evidence="2" type="ORF">CLV63_1115</name>
</gene>
<sequence>MPTPRARTWAPPIAVAAAGAAVPAALSAASLLPWPDAVLLTAVWAVAVGVAVLLAAVRRALHRLGALARLGALEQGLARVEAELPVLREQTRALGDRLEDAHRDGVDRVTGHVTAQGRRDYAQAAAWQELRDFVRPGPFMPALRDWAASPDVLCLLVDRIRRHTPALVVECGSGASSVWLGYALRRVGTGRLVALEHDERYAALSRDLVAAHGLDDIVEVRTAPLKDWAPEDGGTAQPWYDLDALADLADIDLVFVDGPPARTAPEARYPAGPVLLPRCAPGAAVLLDDTIRAAERRTSDRWLAAHPDFERTVEATEKGTHVLTRR</sequence>
<proteinExistence type="predicted"/>
<protein>
    <submittedName>
        <fullName evidence="2">Putative O-methyltransferase YrrM</fullName>
    </submittedName>
</protein>
<keyword evidence="1" id="KW-0472">Membrane</keyword>
<reference evidence="2 3" key="1">
    <citation type="submission" date="2018-03" db="EMBL/GenBank/DDBJ databases">
        <title>Genomic Encyclopedia of Archaeal and Bacterial Type Strains, Phase II (KMG-II): from individual species to whole genera.</title>
        <authorList>
            <person name="Goeker M."/>
        </authorList>
    </citation>
    <scope>NUCLEOTIDE SEQUENCE [LARGE SCALE GENOMIC DNA]</scope>
    <source>
        <strain evidence="2 3">DSM 45312</strain>
    </source>
</reference>
<organism evidence="2 3">
    <name type="scientific">Murinocardiopsis flavida</name>
    <dbReference type="NCBI Taxonomy" id="645275"/>
    <lineage>
        <taxon>Bacteria</taxon>
        <taxon>Bacillati</taxon>
        <taxon>Actinomycetota</taxon>
        <taxon>Actinomycetes</taxon>
        <taxon>Streptosporangiales</taxon>
        <taxon>Nocardiopsidaceae</taxon>
        <taxon>Murinocardiopsis</taxon>
    </lineage>
</organism>
<dbReference type="AlphaFoldDB" id="A0A2P8DGT0"/>
<comment type="caution">
    <text evidence="2">The sequence shown here is derived from an EMBL/GenBank/DDBJ whole genome shotgun (WGS) entry which is preliminary data.</text>
</comment>
<evidence type="ECO:0000313" key="2">
    <source>
        <dbReference type="EMBL" id="PSK96411.1"/>
    </source>
</evidence>
<dbReference type="SUPFAM" id="SSF53335">
    <property type="entry name" value="S-adenosyl-L-methionine-dependent methyltransferases"/>
    <property type="match status" value="1"/>
</dbReference>
<dbReference type="OrthoDB" id="823440at2"/>
<keyword evidence="3" id="KW-1185">Reference proteome</keyword>
<evidence type="ECO:0000256" key="1">
    <source>
        <dbReference type="SAM" id="Phobius"/>
    </source>
</evidence>
<keyword evidence="2" id="KW-0808">Transferase</keyword>
<keyword evidence="1" id="KW-0812">Transmembrane</keyword>
<keyword evidence="1" id="KW-1133">Transmembrane helix</keyword>
<name>A0A2P8DGT0_9ACTN</name>
<dbReference type="InterPro" id="IPR029063">
    <property type="entry name" value="SAM-dependent_MTases_sf"/>
</dbReference>